<dbReference type="Proteomes" id="UP000254919">
    <property type="component" value="Unassembled WGS sequence"/>
</dbReference>
<feature type="chain" id="PRO_5016980094" description="OmpA-like domain-containing protein" evidence="2">
    <location>
        <begin position="28"/>
        <end position="198"/>
    </location>
</feature>
<accession>A0A379N6I4</accession>
<sequence>MPPVPKFLRPALILACLLDVLPGPGWAQSDLPLPPPPPPAPPPPAVLAPGPMPRPPAPPVTAAYADIPLADGIAVLPEGGWRLQGDITPPQQAALQRLAKAMAERSRGRVTVLARVSGPADDLSTARRDSLSRAQEIKRTLESGGLPGTRIDLRPLGLTIEATDSIDLIPPAPLRGAMAPAAPSPSPPPAAAPAPRRG</sequence>
<proteinExistence type="predicted"/>
<evidence type="ECO:0000256" key="2">
    <source>
        <dbReference type="SAM" id="SignalP"/>
    </source>
</evidence>
<feature type="region of interest" description="Disordered" evidence="1">
    <location>
        <begin position="171"/>
        <end position="198"/>
    </location>
</feature>
<reference evidence="3 4" key="1">
    <citation type="submission" date="2018-06" db="EMBL/GenBank/DDBJ databases">
        <authorList>
            <consortium name="Pathogen Informatics"/>
            <person name="Doyle S."/>
        </authorList>
    </citation>
    <scope>NUCLEOTIDE SEQUENCE [LARGE SCALE GENOMIC DNA]</scope>
    <source>
        <strain evidence="3 4">NCTC13291</strain>
    </source>
</reference>
<name>A0A379N6I4_9PROT</name>
<protein>
    <recommendedName>
        <fullName evidence="5">OmpA-like domain-containing protein</fullName>
    </recommendedName>
</protein>
<evidence type="ECO:0000256" key="1">
    <source>
        <dbReference type="SAM" id="MobiDB-lite"/>
    </source>
</evidence>
<dbReference type="AlphaFoldDB" id="A0A379N6I4"/>
<evidence type="ECO:0000313" key="3">
    <source>
        <dbReference type="EMBL" id="SUE42030.1"/>
    </source>
</evidence>
<evidence type="ECO:0000313" key="4">
    <source>
        <dbReference type="Proteomes" id="UP000254919"/>
    </source>
</evidence>
<dbReference type="EMBL" id="UGVN01000001">
    <property type="protein sequence ID" value="SUE42030.1"/>
    <property type="molecule type" value="Genomic_DNA"/>
</dbReference>
<evidence type="ECO:0008006" key="5">
    <source>
        <dbReference type="Google" id="ProtNLM"/>
    </source>
</evidence>
<feature type="compositionally biased region" description="Pro residues" evidence="1">
    <location>
        <begin position="182"/>
        <end position="192"/>
    </location>
</feature>
<keyword evidence="2" id="KW-0732">Signal</keyword>
<gene>
    <name evidence="3" type="ORF">NCTC13291_03647</name>
</gene>
<feature type="compositionally biased region" description="Pro residues" evidence="1">
    <location>
        <begin position="32"/>
        <end position="54"/>
    </location>
</feature>
<feature type="signal peptide" evidence="2">
    <location>
        <begin position="1"/>
        <end position="27"/>
    </location>
</feature>
<organism evidence="3 4">
    <name type="scientific">Roseomonas mucosa</name>
    <dbReference type="NCBI Taxonomy" id="207340"/>
    <lineage>
        <taxon>Bacteria</taxon>
        <taxon>Pseudomonadati</taxon>
        <taxon>Pseudomonadota</taxon>
        <taxon>Alphaproteobacteria</taxon>
        <taxon>Acetobacterales</taxon>
        <taxon>Roseomonadaceae</taxon>
        <taxon>Roseomonas</taxon>
    </lineage>
</organism>
<feature type="region of interest" description="Disordered" evidence="1">
    <location>
        <begin position="26"/>
        <end position="54"/>
    </location>
</feature>